<feature type="region of interest" description="Disordered" evidence="1">
    <location>
        <begin position="1"/>
        <end position="23"/>
    </location>
</feature>
<name>M7Z0U1_TRIUA</name>
<accession>M7Z0U1</accession>
<proteinExistence type="predicted"/>
<dbReference type="EMBL" id="KD154997">
    <property type="protein sequence ID" value="EMS56743.1"/>
    <property type="molecule type" value="Genomic_DNA"/>
</dbReference>
<reference evidence="2" key="1">
    <citation type="journal article" date="2013" name="Nature">
        <title>Draft genome of the wheat A-genome progenitor Triticum urartu.</title>
        <authorList>
            <person name="Ling H.Q."/>
            <person name="Zhao S."/>
            <person name="Liu D."/>
            <person name="Wang J."/>
            <person name="Sun H."/>
            <person name="Zhang C."/>
            <person name="Fan H."/>
            <person name="Li D."/>
            <person name="Dong L."/>
            <person name="Tao Y."/>
            <person name="Gao C."/>
            <person name="Wu H."/>
            <person name="Li Y."/>
            <person name="Cui Y."/>
            <person name="Guo X."/>
            <person name="Zheng S."/>
            <person name="Wang B."/>
            <person name="Yu K."/>
            <person name="Liang Q."/>
            <person name="Yang W."/>
            <person name="Lou X."/>
            <person name="Chen J."/>
            <person name="Feng M."/>
            <person name="Jian J."/>
            <person name="Zhang X."/>
            <person name="Luo G."/>
            <person name="Jiang Y."/>
            <person name="Liu J."/>
            <person name="Wang Z."/>
            <person name="Sha Y."/>
            <person name="Zhang B."/>
            <person name="Wu H."/>
            <person name="Tang D."/>
            <person name="Shen Q."/>
            <person name="Xue P."/>
            <person name="Zou S."/>
            <person name="Wang X."/>
            <person name="Liu X."/>
            <person name="Wang F."/>
            <person name="Yang Y."/>
            <person name="An X."/>
            <person name="Dong Z."/>
            <person name="Zhang K."/>
            <person name="Zhang X."/>
            <person name="Luo M.C."/>
            <person name="Dvorak J."/>
            <person name="Tong Y."/>
            <person name="Wang J."/>
            <person name="Yang H."/>
            <person name="Li Z."/>
            <person name="Wang D."/>
            <person name="Zhang A."/>
            <person name="Wang J."/>
        </authorList>
    </citation>
    <scope>NUCLEOTIDE SEQUENCE</scope>
</reference>
<feature type="region of interest" description="Disordered" evidence="1">
    <location>
        <begin position="118"/>
        <end position="148"/>
    </location>
</feature>
<dbReference type="AlphaFoldDB" id="M7Z0U1"/>
<evidence type="ECO:0000256" key="1">
    <source>
        <dbReference type="SAM" id="MobiDB-lite"/>
    </source>
</evidence>
<feature type="compositionally biased region" description="Polar residues" evidence="1">
    <location>
        <begin position="11"/>
        <end position="23"/>
    </location>
</feature>
<dbReference type="OMA" id="EPCSMDE"/>
<gene>
    <name evidence="2" type="ORF">TRIUR3_13721</name>
</gene>
<sequence>MADTEQGKPAPSSSCQRDVPASQQRAWNFQQAEMATLKDNSRVPLPGTLLCVPLPGTLLRVPLPGKLLLVYIPDYVFMPDPNSSSSTNGFDGLCGADDANTNIHQKLVAVSNKNFGQLEPCSMDEEDDRDPKPKPTSTTRCKCTAARD</sequence>
<protein>
    <submittedName>
        <fullName evidence="2">Uncharacterized protein</fullName>
    </submittedName>
</protein>
<organism evidence="2">
    <name type="scientific">Triticum urartu</name>
    <name type="common">Red wild einkorn</name>
    <name type="synonym">Crithodium urartu</name>
    <dbReference type="NCBI Taxonomy" id="4572"/>
    <lineage>
        <taxon>Eukaryota</taxon>
        <taxon>Viridiplantae</taxon>
        <taxon>Streptophyta</taxon>
        <taxon>Embryophyta</taxon>
        <taxon>Tracheophyta</taxon>
        <taxon>Spermatophyta</taxon>
        <taxon>Magnoliopsida</taxon>
        <taxon>Liliopsida</taxon>
        <taxon>Poales</taxon>
        <taxon>Poaceae</taxon>
        <taxon>BOP clade</taxon>
        <taxon>Pooideae</taxon>
        <taxon>Triticodae</taxon>
        <taxon>Triticeae</taxon>
        <taxon>Triticinae</taxon>
        <taxon>Triticum</taxon>
    </lineage>
</organism>
<evidence type="ECO:0000313" key="2">
    <source>
        <dbReference type="EMBL" id="EMS56743.1"/>
    </source>
</evidence>